<name>A0A0D1Z4I3_9EURO</name>
<keyword evidence="5" id="KW-0560">Oxidoreductase</keyword>
<dbReference type="InterPro" id="IPR001155">
    <property type="entry name" value="OxRdtase_FMN_N"/>
</dbReference>
<feature type="domain" description="NADH:flavin oxidoreductase/NADH oxidase N-terminal" evidence="6">
    <location>
        <begin position="114"/>
        <end position="451"/>
    </location>
</feature>
<dbReference type="OrthoDB" id="72788at2759"/>
<evidence type="ECO:0000256" key="5">
    <source>
        <dbReference type="ARBA" id="ARBA00023002"/>
    </source>
</evidence>
<evidence type="ECO:0000313" key="7">
    <source>
        <dbReference type="EMBL" id="KIV81783.1"/>
    </source>
</evidence>
<dbReference type="PANTHER" id="PTHR43303:SF4">
    <property type="entry name" value="NADPH DEHYDROGENASE C23G7.10C-RELATED"/>
    <property type="match status" value="1"/>
</dbReference>
<dbReference type="Pfam" id="PF00724">
    <property type="entry name" value="Oxidored_FMN"/>
    <property type="match status" value="1"/>
</dbReference>
<protein>
    <recommendedName>
        <fullName evidence="6">NADH:flavin oxidoreductase/NADH oxidase N-terminal domain-containing protein</fullName>
    </recommendedName>
</protein>
<dbReference type="GO" id="GO:0010181">
    <property type="term" value="F:FMN binding"/>
    <property type="evidence" value="ECO:0007669"/>
    <property type="project" value="InterPro"/>
</dbReference>
<dbReference type="SUPFAM" id="SSF51395">
    <property type="entry name" value="FMN-linked oxidoreductases"/>
    <property type="match status" value="1"/>
</dbReference>
<evidence type="ECO:0000313" key="8">
    <source>
        <dbReference type="Proteomes" id="UP000053599"/>
    </source>
</evidence>
<dbReference type="InterPro" id="IPR013785">
    <property type="entry name" value="Aldolase_TIM"/>
</dbReference>
<dbReference type="STRING" id="1016849.A0A0D1Z4I3"/>
<dbReference type="HOGENOM" id="CLU_012153_2_1_1"/>
<organism evidence="7 8">
    <name type="scientific">Exophiala sideris</name>
    <dbReference type="NCBI Taxonomy" id="1016849"/>
    <lineage>
        <taxon>Eukaryota</taxon>
        <taxon>Fungi</taxon>
        <taxon>Dikarya</taxon>
        <taxon>Ascomycota</taxon>
        <taxon>Pezizomycotina</taxon>
        <taxon>Eurotiomycetes</taxon>
        <taxon>Chaetothyriomycetidae</taxon>
        <taxon>Chaetothyriales</taxon>
        <taxon>Herpotrichiellaceae</taxon>
        <taxon>Exophiala</taxon>
    </lineage>
</organism>
<evidence type="ECO:0000256" key="4">
    <source>
        <dbReference type="ARBA" id="ARBA00022857"/>
    </source>
</evidence>
<sequence length="504" mass="55498">MSASGPGAHCSRGKYRLSLSSIYQSLEGIRACFFPPETAEDRHCFVVVSYHDSTQTEIRKDDKMGSIDNGEYTDFRSVSVPGVPFFTPAQRTPVGTAILNPERGITQDTVNKAFKPITIRNLTFQNRIWVAPMCMYSCEDGFFSDFHVAHYGQFAMRGAALITIEATAVTKRGKNTPQDAGLWKDEQIEPLRRIVNLIHSQSQKVGIQLQHAGRKGSICPPWLGLKLVPDQFGGNGADVQGPTAEPWNENYATPAAMTEQDILETIEAYGAAAKRAIQAGVDVVTVHGAHGYLIHSFASPATNKRTDRWGGSFENRTRFGIEVVRAIRKNIPATTPLFWKISAVDWLLEGEGWELEDTLRYAPILAKEGVDMLDVSSGGTDRRQQVQLGQQYQVPFATAVKGLGIPNLYIGAVGWIRDGVTVHDILGNGKADVVQVAREFLRDPNFVQKVALATGTEVSWVDQYHRAPMNGKYVESTTTITTDSKAADDVTRTHESQKANKIIA</sequence>
<evidence type="ECO:0000256" key="3">
    <source>
        <dbReference type="ARBA" id="ARBA00022643"/>
    </source>
</evidence>
<dbReference type="InterPro" id="IPR044152">
    <property type="entry name" value="YqjM-like"/>
</dbReference>
<keyword evidence="2" id="KW-0285">Flavoprotein</keyword>
<dbReference type="GO" id="GO:0003959">
    <property type="term" value="F:NADPH dehydrogenase activity"/>
    <property type="evidence" value="ECO:0007669"/>
    <property type="project" value="InterPro"/>
</dbReference>
<reference evidence="7 8" key="1">
    <citation type="submission" date="2015-01" db="EMBL/GenBank/DDBJ databases">
        <title>The Genome Sequence of Exophiala sideris CBS121828.</title>
        <authorList>
            <consortium name="The Broad Institute Genomics Platform"/>
            <person name="Cuomo C."/>
            <person name="de Hoog S."/>
            <person name="Gorbushina A."/>
            <person name="Stielow B."/>
            <person name="Teixiera M."/>
            <person name="Abouelleil A."/>
            <person name="Chapman S.B."/>
            <person name="Priest M."/>
            <person name="Young S.K."/>
            <person name="Wortman J."/>
            <person name="Nusbaum C."/>
            <person name="Birren B."/>
        </authorList>
    </citation>
    <scope>NUCLEOTIDE SEQUENCE [LARGE SCALE GENOMIC DNA]</scope>
    <source>
        <strain evidence="7 8">CBS 121828</strain>
    </source>
</reference>
<dbReference type="Proteomes" id="UP000053599">
    <property type="component" value="Unassembled WGS sequence"/>
</dbReference>
<dbReference type="GO" id="GO:0050661">
    <property type="term" value="F:NADP binding"/>
    <property type="evidence" value="ECO:0007669"/>
    <property type="project" value="InterPro"/>
</dbReference>
<evidence type="ECO:0000256" key="1">
    <source>
        <dbReference type="ARBA" id="ARBA00001917"/>
    </source>
</evidence>
<proteinExistence type="predicted"/>
<evidence type="ECO:0000256" key="2">
    <source>
        <dbReference type="ARBA" id="ARBA00022630"/>
    </source>
</evidence>
<evidence type="ECO:0000259" key="6">
    <source>
        <dbReference type="Pfam" id="PF00724"/>
    </source>
</evidence>
<gene>
    <name evidence="7" type="ORF">PV11_03943</name>
</gene>
<dbReference type="CDD" id="cd02932">
    <property type="entry name" value="OYE_YqiM_FMN"/>
    <property type="match status" value="1"/>
</dbReference>
<dbReference type="PANTHER" id="PTHR43303">
    <property type="entry name" value="NADPH DEHYDROGENASE C23G7.10C-RELATED"/>
    <property type="match status" value="1"/>
</dbReference>
<keyword evidence="4" id="KW-0521">NADP</keyword>
<dbReference type="Gene3D" id="3.20.20.70">
    <property type="entry name" value="Aldolase class I"/>
    <property type="match status" value="1"/>
</dbReference>
<accession>A0A0D1Z4I3</accession>
<keyword evidence="3" id="KW-0288">FMN</keyword>
<dbReference type="AlphaFoldDB" id="A0A0D1Z4I3"/>
<dbReference type="EMBL" id="KN846952">
    <property type="protein sequence ID" value="KIV81783.1"/>
    <property type="molecule type" value="Genomic_DNA"/>
</dbReference>
<comment type="cofactor">
    <cofactor evidence="1">
        <name>FMN</name>
        <dbReference type="ChEBI" id="CHEBI:58210"/>
    </cofactor>
</comment>